<dbReference type="InterPro" id="IPR017926">
    <property type="entry name" value="GATASE"/>
</dbReference>
<organism evidence="2 3">
    <name type="scientific">Anoxynatronum buryatiense</name>
    <dbReference type="NCBI Taxonomy" id="489973"/>
    <lineage>
        <taxon>Bacteria</taxon>
        <taxon>Bacillati</taxon>
        <taxon>Bacillota</taxon>
        <taxon>Clostridia</taxon>
        <taxon>Eubacteriales</taxon>
        <taxon>Clostridiaceae</taxon>
        <taxon>Anoxynatronum</taxon>
    </lineage>
</organism>
<dbReference type="PROSITE" id="PS51273">
    <property type="entry name" value="GATASE_TYPE_1"/>
    <property type="match status" value="1"/>
</dbReference>
<evidence type="ECO:0000313" key="2">
    <source>
        <dbReference type="EMBL" id="SMP66400.1"/>
    </source>
</evidence>
<dbReference type="AlphaFoldDB" id="A0AA45WZ41"/>
<sequence length="229" mass="26511">MVLVLNFFLDDVFAATFDRVICNQLEETGEPVHFLRVRGEKEVTELLEDLSPFSRLILSGSEASPMEDYGWETPMAAVLAHCQENRKPVLGICYGHQLLVRLLAGKEYLRVAPKPEFGWANIQLPANPLFEGLENPVFVLSHYDEAFALPEKFQLLAVSERCPVHAFQYDEQPIWGVQFHPEYDLASSQEIFDVLKTKDPHFEAHFIDQLEDEQRFRQNRRLFVNFINQ</sequence>
<dbReference type="Proteomes" id="UP001158066">
    <property type="component" value="Unassembled WGS sequence"/>
</dbReference>
<protein>
    <submittedName>
        <fullName evidence="2">GMP synthase (Glutamine-hydrolysing)</fullName>
    </submittedName>
</protein>
<keyword evidence="3" id="KW-1185">Reference proteome</keyword>
<dbReference type="InterPro" id="IPR044992">
    <property type="entry name" value="ChyE-like"/>
</dbReference>
<proteinExistence type="predicted"/>
<dbReference type="CDD" id="cd01741">
    <property type="entry name" value="GATase1_1"/>
    <property type="match status" value="1"/>
</dbReference>
<gene>
    <name evidence="2" type="ORF">SAMN06296020_11426</name>
</gene>
<dbReference type="PANTHER" id="PTHR42695:SF5">
    <property type="entry name" value="GLUTAMINE AMIDOTRANSFERASE YLR126C-RELATED"/>
    <property type="match status" value="1"/>
</dbReference>
<comment type="caution">
    <text evidence="2">The sequence shown here is derived from an EMBL/GenBank/DDBJ whole genome shotgun (WGS) entry which is preliminary data.</text>
</comment>
<feature type="domain" description="Glutamine amidotransferase" evidence="1">
    <location>
        <begin position="15"/>
        <end position="187"/>
    </location>
</feature>
<dbReference type="GO" id="GO:0005829">
    <property type="term" value="C:cytosol"/>
    <property type="evidence" value="ECO:0007669"/>
    <property type="project" value="TreeGrafter"/>
</dbReference>
<dbReference type="Gene3D" id="3.40.50.880">
    <property type="match status" value="1"/>
</dbReference>
<accession>A0AA45WZ41</accession>
<dbReference type="PANTHER" id="PTHR42695">
    <property type="entry name" value="GLUTAMINE AMIDOTRANSFERASE YLR126C-RELATED"/>
    <property type="match status" value="1"/>
</dbReference>
<reference evidence="2" key="1">
    <citation type="submission" date="2017-05" db="EMBL/GenBank/DDBJ databases">
        <authorList>
            <person name="Varghese N."/>
            <person name="Submissions S."/>
        </authorList>
    </citation>
    <scope>NUCLEOTIDE SEQUENCE</scope>
    <source>
        <strain evidence="2">Su22</strain>
    </source>
</reference>
<dbReference type="RefSeq" id="WP_283410265.1">
    <property type="nucleotide sequence ID" value="NZ_FXUF01000014.1"/>
</dbReference>
<dbReference type="PRINTS" id="PR00096">
    <property type="entry name" value="GATASE"/>
</dbReference>
<dbReference type="SUPFAM" id="SSF52317">
    <property type="entry name" value="Class I glutamine amidotransferase-like"/>
    <property type="match status" value="1"/>
</dbReference>
<dbReference type="EMBL" id="FXUF01000014">
    <property type="protein sequence ID" value="SMP66400.1"/>
    <property type="molecule type" value="Genomic_DNA"/>
</dbReference>
<evidence type="ECO:0000313" key="3">
    <source>
        <dbReference type="Proteomes" id="UP001158066"/>
    </source>
</evidence>
<dbReference type="InterPro" id="IPR029062">
    <property type="entry name" value="Class_I_gatase-like"/>
</dbReference>
<name>A0AA45WZ41_9CLOT</name>
<dbReference type="Pfam" id="PF00117">
    <property type="entry name" value="GATase"/>
    <property type="match status" value="1"/>
</dbReference>
<evidence type="ECO:0000259" key="1">
    <source>
        <dbReference type="Pfam" id="PF00117"/>
    </source>
</evidence>